<accession>A0A6S6UGD5</accession>
<protein>
    <recommendedName>
        <fullName evidence="2">DUF4878 domain-containing protein</fullName>
    </recommendedName>
</protein>
<dbReference type="Gene3D" id="3.10.450.50">
    <property type="match status" value="1"/>
</dbReference>
<reference evidence="1" key="1">
    <citation type="submission" date="2020-01" db="EMBL/GenBank/DDBJ databases">
        <authorList>
            <person name="Meier V. D."/>
            <person name="Meier V D."/>
        </authorList>
    </citation>
    <scope>NUCLEOTIDE SEQUENCE</scope>
    <source>
        <strain evidence="1">HLG_WM_MAG_10</strain>
    </source>
</reference>
<feature type="non-terminal residue" evidence="1">
    <location>
        <position position="1"/>
    </location>
</feature>
<evidence type="ECO:0008006" key="2">
    <source>
        <dbReference type="Google" id="ProtNLM"/>
    </source>
</evidence>
<dbReference type="AlphaFoldDB" id="A0A6S6UGD5"/>
<evidence type="ECO:0000313" key="1">
    <source>
        <dbReference type="EMBL" id="CAA6828874.1"/>
    </source>
</evidence>
<proteinExistence type="predicted"/>
<gene>
    <name evidence="1" type="ORF">HELGO_WM56378</name>
</gene>
<sequence length="157" mass="17636">KFEAKRLFKCSSYFFTVPKWIGFLLLFFFLFNACAGSKKVNYKNPKSVSLAFCKALANNDYEQAKQLGTPETIQVISLLQNLNDLLSKEAQETAKEENAGQLKLLKKATCAITAEATGDIASCQICCDEKGAFETRPLILKKENNQWLVHITKESLE</sequence>
<name>A0A6S6UGD5_9BACT</name>
<organism evidence="1">
    <name type="scientific">uncultured Aureispira sp</name>
    <dbReference type="NCBI Taxonomy" id="1331704"/>
    <lineage>
        <taxon>Bacteria</taxon>
        <taxon>Pseudomonadati</taxon>
        <taxon>Bacteroidota</taxon>
        <taxon>Saprospiria</taxon>
        <taxon>Saprospirales</taxon>
        <taxon>Saprospiraceae</taxon>
        <taxon>Aureispira</taxon>
        <taxon>environmental samples</taxon>
    </lineage>
</organism>
<dbReference type="EMBL" id="CACVAQ010000443">
    <property type="protein sequence ID" value="CAA6828874.1"/>
    <property type="molecule type" value="Genomic_DNA"/>
</dbReference>